<accession>A0ABW2V4X7</accession>
<dbReference type="EMBL" id="JBHTGQ010000018">
    <property type="protein sequence ID" value="MFC7749949.1"/>
    <property type="molecule type" value="Genomic_DNA"/>
</dbReference>
<name>A0ABW2V4X7_9BACL</name>
<evidence type="ECO:0000256" key="1">
    <source>
        <dbReference type="SAM" id="Coils"/>
    </source>
</evidence>
<keyword evidence="1" id="KW-0175">Coiled coil</keyword>
<proteinExistence type="predicted"/>
<feature type="coiled-coil region" evidence="1">
    <location>
        <begin position="209"/>
        <end position="243"/>
    </location>
</feature>
<feature type="coiled-coil region" evidence="1">
    <location>
        <begin position="20"/>
        <end position="165"/>
    </location>
</feature>
<sequence length="313" mass="36312">MNEQEWREALAQAIRNKGKKSRLESRIAHLRGQLRAEEKRVVELMVQLDREQEDVRKLTSLSWTNLFHTLLRSKEEQLEMERQQALAAALRLQESERTVGELKQEIAELLEQLSGVDDAERQYQALLAVRERQLRESGDPQAERLMRLDERISEAEMRLKDVKEAKLAGNRLRSALSAAEECLSQASGWGQWDMLGGGTVSTLVKHSHLDDAREHVHRARRLLDQFRKELEDLRMTAELELETGGFAKFADFFFDGLIADWIMQNRIEQSRSQVRRHLQAVGALLRRLDESQAEAERELARLKLERTDLLEGR</sequence>
<dbReference type="RefSeq" id="WP_138788237.1">
    <property type="nucleotide sequence ID" value="NZ_JBHTGQ010000018.1"/>
</dbReference>
<protein>
    <submittedName>
        <fullName evidence="2">Uncharacterized protein</fullName>
    </submittedName>
</protein>
<reference evidence="3" key="1">
    <citation type="journal article" date="2019" name="Int. J. Syst. Evol. Microbiol.">
        <title>The Global Catalogue of Microorganisms (GCM) 10K type strain sequencing project: providing services to taxonomists for standard genome sequencing and annotation.</title>
        <authorList>
            <consortium name="The Broad Institute Genomics Platform"/>
            <consortium name="The Broad Institute Genome Sequencing Center for Infectious Disease"/>
            <person name="Wu L."/>
            <person name="Ma J."/>
        </authorList>
    </citation>
    <scope>NUCLEOTIDE SEQUENCE [LARGE SCALE GENOMIC DNA]</scope>
    <source>
        <strain evidence="3">JCM 18657</strain>
    </source>
</reference>
<comment type="caution">
    <text evidence="2">The sequence shown here is derived from an EMBL/GenBank/DDBJ whole genome shotgun (WGS) entry which is preliminary data.</text>
</comment>
<feature type="coiled-coil region" evidence="1">
    <location>
        <begin position="285"/>
        <end position="312"/>
    </location>
</feature>
<evidence type="ECO:0000313" key="3">
    <source>
        <dbReference type="Proteomes" id="UP001596528"/>
    </source>
</evidence>
<organism evidence="2 3">
    <name type="scientific">Paenibacillus thermoaerophilus</name>
    <dbReference type="NCBI Taxonomy" id="1215385"/>
    <lineage>
        <taxon>Bacteria</taxon>
        <taxon>Bacillati</taxon>
        <taxon>Bacillota</taxon>
        <taxon>Bacilli</taxon>
        <taxon>Bacillales</taxon>
        <taxon>Paenibacillaceae</taxon>
        <taxon>Paenibacillus</taxon>
    </lineage>
</organism>
<evidence type="ECO:0000313" key="2">
    <source>
        <dbReference type="EMBL" id="MFC7749949.1"/>
    </source>
</evidence>
<keyword evidence="3" id="KW-1185">Reference proteome</keyword>
<gene>
    <name evidence="2" type="ORF">ACFQWB_08340</name>
</gene>
<dbReference type="Proteomes" id="UP001596528">
    <property type="component" value="Unassembled WGS sequence"/>
</dbReference>